<gene>
    <name evidence="1" type="ORF">C2845_PM05G10980</name>
</gene>
<proteinExistence type="predicted"/>
<reference evidence="2" key="1">
    <citation type="journal article" date="2019" name="Nat. Commun.">
        <title>The genome of broomcorn millet.</title>
        <authorList>
            <person name="Zou C."/>
            <person name="Miki D."/>
            <person name="Li D."/>
            <person name="Tang Q."/>
            <person name="Xiao L."/>
            <person name="Rajput S."/>
            <person name="Deng P."/>
            <person name="Jia W."/>
            <person name="Huang R."/>
            <person name="Zhang M."/>
            <person name="Sun Y."/>
            <person name="Hu J."/>
            <person name="Fu X."/>
            <person name="Schnable P.S."/>
            <person name="Li F."/>
            <person name="Zhang H."/>
            <person name="Feng B."/>
            <person name="Zhu X."/>
            <person name="Liu R."/>
            <person name="Schnable J.C."/>
            <person name="Zhu J.-K."/>
            <person name="Zhang H."/>
        </authorList>
    </citation>
    <scope>NUCLEOTIDE SEQUENCE [LARGE SCALE GENOMIC DNA]</scope>
</reference>
<evidence type="ECO:0000313" key="2">
    <source>
        <dbReference type="Proteomes" id="UP000275267"/>
    </source>
</evidence>
<protein>
    <submittedName>
        <fullName evidence="1">Uncharacterized protein</fullName>
    </submittedName>
</protein>
<dbReference type="Proteomes" id="UP000275267">
    <property type="component" value="Unassembled WGS sequence"/>
</dbReference>
<sequence length="154" mass="16766">MVRCRWSTRRLVQSCYPFIDLSFSTLQARTNTRGVPSATNFQAYGNASKPWSASQGIDNNAKGDDCCKRDCAVKAPAGLLPATHLPPSSNTPRRWPTWVLLDAQTCISGHLANATTAQAATRDGRPIRVTCVVLSPRVSYFCVHRPGLDSAVFA</sequence>
<keyword evidence="2" id="KW-1185">Reference proteome</keyword>
<organism evidence="1 2">
    <name type="scientific">Panicum miliaceum</name>
    <name type="common">Proso millet</name>
    <name type="synonym">Broomcorn millet</name>
    <dbReference type="NCBI Taxonomy" id="4540"/>
    <lineage>
        <taxon>Eukaryota</taxon>
        <taxon>Viridiplantae</taxon>
        <taxon>Streptophyta</taxon>
        <taxon>Embryophyta</taxon>
        <taxon>Tracheophyta</taxon>
        <taxon>Spermatophyta</taxon>
        <taxon>Magnoliopsida</taxon>
        <taxon>Liliopsida</taxon>
        <taxon>Poales</taxon>
        <taxon>Poaceae</taxon>
        <taxon>PACMAD clade</taxon>
        <taxon>Panicoideae</taxon>
        <taxon>Panicodae</taxon>
        <taxon>Paniceae</taxon>
        <taxon>Panicinae</taxon>
        <taxon>Panicum</taxon>
        <taxon>Panicum sect. Panicum</taxon>
    </lineage>
</organism>
<name>A0A3L6T5V0_PANMI</name>
<accession>A0A3L6T5V0</accession>
<evidence type="ECO:0000313" key="1">
    <source>
        <dbReference type="EMBL" id="RLN30998.1"/>
    </source>
</evidence>
<dbReference type="AlphaFoldDB" id="A0A3L6T5V0"/>
<dbReference type="EMBL" id="PQIB02000003">
    <property type="protein sequence ID" value="RLN30998.1"/>
    <property type="molecule type" value="Genomic_DNA"/>
</dbReference>
<comment type="caution">
    <text evidence="1">The sequence shown here is derived from an EMBL/GenBank/DDBJ whole genome shotgun (WGS) entry which is preliminary data.</text>
</comment>